<dbReference type="Proteomes" id="UP000275356">
    <property type="component" value="Unassembled WGS sequence"/>
</dbReference>
<reference evidence="1 2" key="1">
    <citation type="submission" date="2018-11" db="EMBL/GenBank/DDBJ databases">
        <title>Sequencing the genomes of 1000 actinobacteria strains.</title>
        <authorList>
            <person name="Klenk H.-P."/>
        </authorList>
    </citation>
    <scope>NUCLEOTIDE SEQUENCE [LARGE SCALE GENOMIC DNA]</scope>
    <source>
        <strain evidence="1 2">DSM 13521</strain>
    </source>
</reference>
<proteinExistence type="predicted"/>
<dbReference type="InterPro" id="IPR003448">
    <property type="entry name" value="Mopterin_biosynth_MoaE"/>
</dbReference>
<accession>A0A3N2D9N5</accession>
<protein>
    <submittedName>
        <fullName evidence="1">Molybdopterin synthase catalytic subunit</fullName>
    </submittedName>
</protein>
<gene>
    <name evidence="1" type="ORF">EDD28_1086</name>
</gene>
<dbReference type="GO" id="GO:0006777">
    <property type="term" value="P:Mo-molybdopterin cofactor biosynthetic process"/>
    <property type="evidence" value="ECO:0007669"/>
    <property type="project" value="InterPro"/>
</dbReference>
<dbReference type="CDD" id="cd00756">
    <property type="entry name" value="MoaE"/>
    <property type="match status" value="1"/>
</dbReference>
<dbReference type="Gene3D" id="3.90.1170.40">
    <property type="entry name" value="Molybdopterin biosynthesis MoaE subunit"/>
    <property type="match status" value="1"/>
</dbReference>
<comment type="caution">
    <text evidence="1">The sequence shown here is derived from an EMBL/GenBank/DDBJ whole genome shotgun (WGS) entry which is preliminary data.</text>
</comment>
<dbReference type="InterPro" id="IPR036563">
    <property type="entry name" value="MoaE_sf"/>
</dbReference>
<keyword evidence="2" id="KW-1185">Reference proteome</keyword>
<evidence type="ECO:0000313" key="2">
    <source>
        <dbReference type="Proteomes" id="UP000275356"/>
    </source>
</evidence>
<dbReference type="AlphaFoldDB" id="A0A3N2D9N5"/>
<dbReference type="PANTHER" id="PTHR23404">
    <property type="entry name" value="MOLYBDOPTERIN SYNTHASE RELATED"/>
    <property type="match status" value="1"/>
</dbReference>
<dbReference type="Pfam" id="PF02391">
    <property type="entry name" value="MoaE"/>
    <property type="match status" value="1"/>
</dbReference>
<name>A0A3N2D9N5_9MICO</name>
<dbReference type="EMBL" id="RKHQ01000001">
    <property type="protein sequence ID" value="ROR96501.1"/>
    <property type="molecule type" value="Genomic_DNA"/>
</dbReference>
<organism evidence="1 2">
    <name type="scientific">Salana multivorans</name>
    <dbReference type="NCBI Taxonomy" id="120377"/>
    <lineage>
        <taxon>Bacteria</taxon>
        <taxon>Bacillati</taxon>
        <taxon>Actinomycetota</taxon>
        <taxon>Actinomycetes</taxon>
        <taxon>Micrococcales</taxon>
        <taxon>Beutenbergiaceae</taxon>
        <taxon>Salana</taxon>
    </lineage>
</organism>
<evidence type="ECO:0000313" key="1">
    <source>
        <dbReference type="EMBL" id="ROR96501.1"/>
    </source>
</evidence>
<dbReference type="SUPFAM" id="SSF54690">
    <property type="entry name" value="Molybdopterin synthase subunit MoaE"/>
    <property type="match status" value="1"/>
</dbReference>
<sequence length="156" mass="16375">MAVTRAHPDARIVAVTPDELSVTRHLAAVEDRRCGAIATFVGRIRDHDPGVAGEVSGIEYSAHPDAETVLAGIVESLLGRDGDGRDGGAGGPVIVAVSHRTGSLSVGDVALVACVATAHRALAYEVSRELVERIKAELPVWKKQHAVDGTHHWVGL</sequence>